<organism evidence="4 5">
    <name type="scientific">Scopulibacillus darangshiensis</name>
    <dbReference type="NCBI Taxonomy" id="442528"/>
    <lineage>
        <taxon>Bacteria</taxon>
        <taxon>Bacillati</taxon>
        <taxon>Bacillota</taxon>
        <taxon>Bacilli</taxon>
        <taxon>Bacillales</taxon>
        <taxon>Sporolactobacillaceae</taxon>
        <taxon>Scopulibacillus</taxon>
    </lineage>
</organism>
<keyword evidence="2 3" id="KW-0479">Metal-binding</keyword>
<dbReference type="InterPro" id="IPR034660">
    <property type="entry name" value="DinB/YfiT-like"/>
</dbReference>
<accession>A0A4R2P7X0</accession>
<dbReference type="SUPFAM" id="SSF109854">
    <property type="entry name" value="DinB/YfiT-like putative metalloenzymes"/>
    <property type="match status" value="1"/>
</dbReference>
<dbReference type="GO" id="GO:0046872">
    <property type="term" value="F:metal ion binding"/>
    <property type="evidence" value="ECO:0007669"/>
    <property type="project" value="UniProtKB-KW"/>
</dbReference>
<feature type="binding site" evidence="3">
    <location>
        <position position="131"/>
    </location>
    <ligand>
        <name>a divalent metal cation</name>
        <dbReference type="ChEBI" id="CHEBI:60240"/>
    </ligand>
</feature>
<dbReference type="InterPro" id="IPR007837">
    <property type="entry name" value="DinB"/>
</dbReference>
<evidence type="ECO:0000256" key="1">
    <source>
        <dbReference type="ARBA" id="ARBA00008635"/>
    </source>
</evidence>
<dbReference type="EMBL" id="SLXK01000007">
    <property type="protein sequence ID" value="TCP29925.1"/>
    <property type="molecule type" value="Genomic_DNA"/>
</dbReference>
<comment type="similarity">
    <text evidence="1">Belongs to the DinB family.</text>
</comment>
<dbReference type="AlphaFoldDB" id="A0A4R2P7X0"/>
<evidence type="ECO:0000313" key="5">
    <source>
        <dbReference type="Proteomes" id="UP000295416"/>
    </source>
</evidence>
<name>A0A4R2P7X0_9BACL</name>
<dbReference type="OrthoDB" id="119432at2"/>
<sequence>MFETLDGFLKLWEYEAASTQKVMDQLTDESLGQEITPENWTLGRIAWHTVCAIRIITSNTGLTFQAPDKDNAVPTSAKVIADQYREVSSAFAEAVETQWTDKELNVINDFYGEQQPNALFLQIVIHHQIHHRGQMTVLLRQAGLTVPGVYGPAKEEWAEIGMESPK</sequence>
<evidence type="ECO:0000256" key="2">
    <source>
        <dbReference type="ARBA" id="ARBA00022723"/>
    </source>
</evidence>
<evidence type="ECO:0000256" key="3">
    <source>
        <dbReference type="PIRSR" id="PIRSR607837-1"/>
    </source>
</evidence>
<gene>
    <name evidence="4" type="ORF">EV207_10719</name>
</gene>
<feature type="binding site" evidence="3">
    <location>
        <position position="127"/>
    </location>
    <ligand>
        <name>a divalent metal cation</name>
        <dbReference type="ChEBI" id="CHEBI:60240"/>
    </ligand>
</feature>
<feature type="binding site" evidence="3">
    <location>
        <position position="48"/>
    </location>
    <ligand>
        <name>a divalent metal cation</name>
        <dbReference type="ChEBI" id="CHEBI:60240"/>
    </ligand>
</feature>
<keyword evidence="5" id="KW-1185">Reference proteome</keyword>
<proteinExistence type="inferred from homology"/>
<dbReference type="Pfam" id="PF05163">
    <property type="entry name" value="DinB"/>
    <property type="match status" value="1"/>
</dbReference>
<protein>
    <submittedName>
        <fullName evidence="4">Putative damage-inducible protein DinB</fullName>
    </submittedName>
</protein>
<comment type="caution">
    <text evidence="4">The sequence shown here is derived from an EMBL/GenBank/DDBJ whole genome shotgun (WGS) entry which is preliminary data.</text>
</comment>
<dbReference type="RefSeq" id="WP_132745010.1">
    <property type="nucleotide sequence ID" value="NZ_SLXK01000007.1"/>
</dbReference>
<evidence type="ECO:0000313" key="4">
    <source>
        <dbReference type="EMBL" id="TCP29925.1"/>
    </source>
</evidence>
<dbReference type="Proteomes" id="UP000295416">
    <property type="component" value="Unassembled WGS sequence"/>
</dbReference>
<dbReference type="Gene3D" id="1.20.120.450">
    <property type="entry name" value="dinb family like domain"/>
    <property type="match status" value="1"/>
</dbReference>
<reference evidence="4 5" key="1">
    <citation type="submission" date="2019-03" db="EMBL/GenBank/DDBJ databases">
        <title>Genomic Encyclopedia of Type Strains, Phase IV (KMG-IV): sequencing the most valuable type-strain genomes for metagenomic binning, comparative biology and taxonomic classification.</title>
        <authorList>
            <person name="Goeker M."/>
        </authorList>
    </citation>
    <scope>NUCLEOTIDE SEQUENCE [LARGE SCALE GENOMIC DNA]</scope>
    <source>
        <strain evidence="4 5">DSM 19377</strain>
    </source>
</reference>